<gene>
    <name evidence="6" type="ORF">BD626DRAFT_507340</name>
</gene>
<comment type="caution">
    <text evidence="6">The sequence shown here is derived from an EMBL/GenBank/DDBJ whole genome shotgun (WGS) entry which is preliminary data.</text>
</comment>
<evidence type="ECO:0000313" key="7">
    <source>
        <dbReference type="Proteomes" id="UP000320762"/>
    </source>
</evidence>
<keyword evidence="7" id="KW-1185">Reference proteome</keyword>
<dbReference type="Gene3D" id="6.10.140.2220">
    <property type="match status" value="1"/>
</dbReference>
<dbReference type="Proteomes" id="UP000320762">
    <property type="component" value="Unassembled WGS sequence"/>
</dbReference>
<keyword evidence="3" id="KW-0862">Zinc</keyword>
<keyword evidence="2 4" id="KW-0863">Zinc-finger</keyword>
<dbReference type="AlphaFoldDB" id="A0A550C3Y6"/>
<evidence type="ECO:0000259" key="5">
    <source>
        <dbReference type="PROSITE" id="PS50865"/>
    </source>
</evidence>
<feature type="domain" description="MYND-type" evidence="5">
    <location>
        <begin position="53"/>
        <end position="78"/>
    </location>
</feature>
<proteinExistence type="predicted"/>
<dbReference type="Pfam" id="PF01753">
    <property type="entry name" value="zf-MYND"/>
    <property type="match status" value="1"/>
</dbReference>
<keyword evidence="1" id="KW-0479">Metal-binding</keyword>
<sequence length="238" mass="26252">MSMCDSLVCYAKSGPPNSITISMSEPITVYLHLTTSAKAAPQMPTTAHPTSGCSTCKNKFYCSSACQKKDWKSHKMNCSPLPAEMTAECRIDEGEASKELPKEQRLALKSQEPSYARCVVPRYNSLRRLYWIDTVANIKTEQDRADLKAALTSMVHTPSYIARLSPKNPGEYRVVEMAVIMSSKSCGCGIHGAGHTTDAVDEAYEKRWLYLATLDNQGRGENSDQPLYYCNLSGVACV</sequence>
<dbReference type="InterPro" id="IPR002893">
    <property type="entry name" value="Znf_MYND"/>
</dbReference>
<evidence type="ECO:0000256" key="3">
    <source>
        <dbReference type="ARBA" id="ARBA00022833"/>
    </source>
</evidence>
<organism evidence="6 7">
    <name type="scientific">Schizophyllum amplum</name>
    <dbReference type="NCBI Taxonomy" id="97359"/>
    <lineage>
        <taxon>Eukaryota</taxon>
        <taxon>Fungi</taxon>
        <taxon>Dikarya</taxon>
        <taxon>Basidiomycota</taxon>
        <taxon>Agaricomycotina</taxon>
        <taxon>Agaricomycetes</taxon>
        <taxon>Agaricomycetidae</taxon>
        <taxon>Agaricales</taxon>
        <taxon>Schizophyllaceae</taxon>
        <taxon>Schizophyllum</taxon>
    </lineage>
</organism>
<reference evidence="6 7" key="1">
    <citation type="journal article" date="2019" name="New Phytol.">
        <title>Comparative genomics reveals unique wood-decay strategies and fruiting body development in the Schizophyllaceae.</title>
        <authorList>
            <person name="Almasi E."/>
            <person name="Sahu N."/>
            <person name="Krizsan K."/>
            <person name="Balint B."/>
            <person name="Kovacs G.M."/>
            <person name="Kiss B."/>
            <person name="Cseklye J."/>
            <person name="Drula E."/>
            <person name="Henrissat B."/>
            <person name="Nagy I."/>
            <person name="Chovatia M."/>
            <person name="Adam C."/>
            <person name="LaButti K."/>
            <person name="Lipzen A."/>
            <person name="Riley R."/>
            <person name="Grigoriev I.V."/>
            <person name="Nagy L.G."/>
        </authorList>
    </citation>
    <scope>NUCLEOTIDE SEQUENCE [LARGE SCALE GENOMIC DNA]</scope>
    <source>
        <strain evidence="6 7">NL-1724</strain>
    </source>
</reference>
<dbReference type="OrthoDB" id="9922773at2759"/>
<evidence type="ECO:0000256" key="2">
    <source>
        <dbReference type="ARBA" id="ARBA00022771"/>
    </source>
</evidence>
<dbReference type="EMBL" id="VDMD01000027">
    <property type="protein sequence ID" value="TRM59509.1"/>
    <property type="molecule type" value="Genomic_DNA"/>
</dbReference>
<evidence type="ECO:0000313" key="6">
    <source>
        <dbReference type="EMBL" id="TRM59509.1"/>
    </source>
</evidence>
<protein>
    <recommendedName>
        <fullName evidence="5">MYND-type domain-containing protein</fullName>
    </recommendedName>
</protein>
<dbReference type="PROSITE" id="PS50865">
    <property type="entry name" value="ZF_MYND_2"/>
    <property type="match status" value="1"/>
</dbReference>
<dbReference type="SUPFAM" id="SSF144232">
    <property type="entry name" value="HIT/MYND zinc finger-like"/>
    <property type="match status" value="1"/>
</dbReference>
<evidence type="ECO:0000256" key="4">
    <source>
        <dbReference type="PROSITE-ProRule" id="PRU00134"/>
    </source>
</evidence>
<dbReference type="GO" id="GO:0008270">
    <property type="term" value="F:zinc ion binding"/>
    <property type="evidence" value="ECO:0007669"/>
    <property type="project" value="UniProtKB-KW"/>
</dbReference>
<evidence type="ECO:0000256" key="1">
    <source>
        <dbReference type="ARBA" id="ARBA00022723"/>
    </source>
</evidence>
<name>A0A550C3Y6_9AGAR</name>
<accession>A0A550C3Y6</accession>